<keyword evidence="3 6" id="KW-0812">Transmembrane</keyword>
<feature type="signal peptide" evidence="7">
    <location>
        <begin position="1"/>
        <end position="29"/>
    </location>
</feature>
<reference evidence="9 11" key="2">
    <citation type="submission" date="2021-03" db="EMBL/GenBank/DDBJ databases">
        <title>Rapid diversification of plasmids in a genus of pathogenic and nitrogen fixing bacteria.</title>
        <authorList>
            <person name="Weisberg A.J."/>
            <person name="Miller M."/>
            <person name="Ream W."/>
            <person name="Grunwald N.J."/>
            <person name="Chang J.H."/>
        </authorList>
    </citation>
    <scope>NUCLEOTIDE SEQUENCE [LARGE SCALE GENOMIC DNA]</scope>
    <source>
        <strain evidence="9 11">AF3.44</strain>
        <plasmid evidence="9 11">unnamed1</plasmid>
    </source>
</reference>
<feature type="transmembrane region" description="Helical" evidence="6">
    <location>
        <begin position="85"/>
        <end position="108"/>
    </location>
</feature>
<dbReference type="EMBL" id="CP072170">
    <property type="protein sequence ID" value="QYA10490.1"/>
    <property type="molecule type" value="Genomic_DNA"/>
</dbReference>
<evidence type="ECO:0000256" key="1">
    <source>
        <dbReference type="ARBA" id="ARBA00004651"/>
    </source>
</evidence>
<accession>A0A4D7DTQ6</accession>
<keyword evidence="8" id="KW-0614">Plasmid</keyword>
<geneLocation type="plasmid" evidence="10">
    <name>palcfbp5473</name>
</geneLocation>
<dbReference type="Proteomes" id="UP000826513">
    <property type="component" value="Plasmid unnamed1"/>
</dbReference>
<keyword evidence="7" id="KW-0732">Signal</keyword>
<evidence type="ECO:0000256" key="6">
    <source>
        <dbReference type="SAM" id="Phobius"/>
    </source>
</evidence>
<feature type="chain" id="PRO_5044606380" evidence="7">
    <location>
        <begin position="30"/>
        <end position="361"/>
    </location>
</feature>
<evidence type="ECO:0000256" key="2">
    <source>
        <dbReference type="ARBA" id="ARBA00022475"/>
    </source>
</evidence>
<dbReference type="KEGG" id="alf:CFBP5473_22885"/>
<dbReference type="InterPro" id="IPR017039">
    <property type="entry name" value="Virul_fac_BrkB"/>
</dbReference>
<dbReference type="RefSeq" id="WP_084631483.1">
    <property type="nucleotide sequence ID" value="NZ_CP039693.1"/>
</dbReference>
<protein>
    <submittedName>
        <fullName evidence="8">YihY/virulence factor BrkB family protein</fullName>
    </submittedName>
</protein>
<dbReference type="OrthoDB" id="9781030at2"/>
<dbReference type="EMBL" id="CP039693">
    <property type="protein sequence ID" value="QCJ00826.1"/>
    <property type="molecule type" value="Genomic_DNA"/>
</dbReference>
<feature type="transmembrane region" description="Helical" evidence="6">
    <location>
        <begin position="232"/>
        <end position="252"/>
    </location>
</feature>
<keyword evidence="2" id="KW-1003">Cell membrane</keyword>
<gene>
    <name evidence="8" type="ORF">CFBP5473_22885</name>
    <name evidence="9" type="ORF">J5285_25135</name>
</gene>
<keyword evidence="11" id="KW-1185">Reference proteome</keyword>
<evidence type="ECO:0000256" key="5">
    <source>
        <dbReference type="ARBA" id="ARBA00023136"/>
    </source>
</evidence>
<dbReference type="Pfam" id="PF03631">
    <property type="entry name" value="Virul_fac_BrkB"/>
    <property type="match status" value="1"/>
</dbReference>
<geneLocation type="plasmid" evidence="9 11">
    <name>unnamed1</name>
</geneLocation>
<evidence type="ECO:0000256" key="4">
    <source>
        <dbReference type="ARBA" id="ARBA00022989"/>
    </source>
</evidence>
<dbReference type="NCBIfam" id="TIGR00765">
    <property type="entry name" value="yihY_not_rbn"/>
    <property type="match status" value="1"/>
</dbReference>
<evidence type="ECO:0000313" key="11">
    <source>
        <dbReference type="Proteomes" id="UP000826513"/>
    </source>
</evidence>
<organism evidence="8 10">
    <name type="scientific">Agrobacterium larrymoorei</name>
    <dbReference type="NCBI Taxonomy" id="160699"/>
    <lineage>
        <taxon>Bacteria</taxon>
        <taxon>Pseudomonadati</taxon>
        <taxon>Pseudomonadota</taxon>
        <taxon>Alphaproteobacteria</taxon>
        <taxon>Hyphomicrobiales</taxon>
        <taxon>Rhizobiaceae</taxon>
        <taxon>Rhizobium/Agrobacterium group</taxon>
        <taxon>Agrobacterium</taxon>
    </lineage>
</organism>
<feature type="transmembrane region" description="Helical" evidence="6">
    <location>
        <begin position="264"/>
        <end position="285"/>
    </location>
</feature>
<proteinExistence type="predicted"/>
<feature type="transmembrane region" description="Helical" evidence="6">
    <location>
        <begin position="190"/>
        <end position="220"/>
    </location>
</feature>
<evidence type="ECO:0000313" key="9">
    <source>
        <dbReference type="EMBL" id="QYA10490.1"/>
    </source>
</evidence>
<evidence type="ECO:0000313" key="10">
    <source>
        <dbReference type="Proteomes" id="UP000298545"/>
    </source>
</evidence>
<dbReference type="AlphaFoldDB" id="A0A4D7DTQ6"/>
<dbReference type="Proteomes" id="UP000298545">
    <property type="component" value="Plasmid pAlCFBP5473"/>
</dbReference>
<keyword evidence="4 6" id="KW-1133">Transmembrane helix</keyword>
<reference evidence="8 10" key="1">
    <citation type="submission" date="2019-04" db="EMBL/GenBank/DDBJ databases">
        <title>Complete genome sequence of Agrobacterium larrymoorei CFBP5473.</title>
        <authorList>
            <person name="Haryono M."/>
            <person name="Chou L."/>
            <person name="Lin Y.-C."/>
            <person name="Lai E.-M."/>
            <person name="Kuo C.-H."/>
        </authorList>
    </citation>
    <scope>NUCLEOTIDE SEQUENCE [LARGE SCALE GENOMIC DNA]</scope>
    <source>
        <strain evidence="8 10">CFBP5473</strain>
        <plasmid evidence="10">palcfbp5473</plasmid>
        <plasmid evidence="8">pAlCFBP5473</plasmid>
    </source>
</reference>
<feature type="transmembrane region" description="Helical" evidence="6">
    <location>
        <begin position="147"/>
        <end position="170"/>
    </location>
</feature>
<sequence>MMRMKLARIIPAKSSLFLLTAATIAASFALVKKQPELAYGNPRDQERGRLARVPEDIPKRGLLDVLGRVFNEVRNDRVTLIAGGVTFYILLALFPALAVLVSLYGLFADPATMSEHLGKLAVILPPGAFDLVADQLTALTAQKSETLGIAFIVGLAVTLWSSHNGILAIFDAMNVAYNENEKRSLIHLNVVAMGFTICAMIAVAVVIGFVAIVPVLFSYLYLDAYLETAVLIMRWPLLLLGAALAAMAIYRFAPSREPAKIRWLTWGAALTTISWFVMSLGYSFYMENFANYAKTYGALGALIGFLIWVWLSVTILIVGGTLNAELEHQTALDTTTGPELPMGTRGAYVADTLGEESKLSV</sequence>
<evidence type="ECO:0000313" key="8">
    <source>
        <dbReference type="EMBL" id="QCJ00826.1"/>
    </source>
</evidence>
<feature type="transmembrane region" description="Helical" evidence="6">
    <location>
        <begin position="297"/>
        <end position="318"/>
    </location>
</feature>
<geneLocation type="plasmid" evidence="8">
    <name>pAlCFBP5473</name>
</geneLocation>
<evidence type="ECO:0000256" key="3">
    <source>
        <dbReference type="ARBA" id="ARBA00022692"/>
    </source>
</evidence>
<name>A0A4D7DTQ6_9HYPH</name>
<comment type="subcellular location">
    <subcellularLocation>
        <location evidence="1">Cell membrane</location>
        <topology evidence="1">Multi-pass membrane protein</topology>
    </subcellularLocation>
</comment>
<dbReference type="STRING" id="1367849.GCA_000518585_01349"/>
<dbReference type="PANTHER" id="PTHR30213:SF0">
    <property type="entry name" value="UPF0761 MEMBRANE PROTEIN YIHY"/>
    <property type="match status" value="1"/>
</dbReference>
<dbReference type="GO" id="GO:0005886">
    <property type="term" value="C:plasma membrane"/>
    <property type="evidence" value="ECO:0007669"/>
    <property type="project" value="UniProtKB-SubCell"/>
</dbReference>
<dbReference type="PANTHER" id="PTHR30213">
    <property type="entry name" value="INNER MEMBRANE PROTEIN YHJD"/>
    <property type="match status" value="1"/>
</dbReference>
<evidence type="ECO:0000256" key="7">
    <source>
        <dbReference type="SAM" id="SignalP"/>
    </source>
</evidence>
<keyword evidence="5 6" id="KW-0472">Membrane</keyword>